<keyword evidence="1" id="KW-0472">Membrane</keyword>
<feature type="transmembrane region" description="Helical" evidence="1">
    <location>
        <begin position="161"/>
        <end position="178"/>
    </location>
</feature>
<evidence type="ECO:0000313" key="2">
    <source>
        <dbReference type="EMBL" id="MFC3880284.1"/>
    </source>
</evidence>
<evidence type="ECO:0000256" key="1">
    <source>
        <dbReference type="SAM" id="Phobius"/>
    </source>
</evidence>
<sequence length="206" mass="23145">MLRQIALVISVVFQPLLIPSLVYGLVFFIVPEASSIPYELKGRFYSLIVLSTLLIPLITIIGFRLAGAVKSLHMATLGERYIPFTVICIYFALTTYFLREKVEFDPILWQILLVITAVIIGLTVVTFFWKMSAHMTGLGGLLAMVVVMAAVFPTFRPLYPLLGSIILSGVVASSRLYLNAHRPVEIYAGFLYGFICCYFGFHYIWT</sequence>
<gene>
    <name evidence="2" type="ORF">ACFOSV_08865</name>
</gene>
<name>A0ABV8ASM2_9BACT</name>
<feature type="transmembrane region" description="Helical" evidence="1">
    <location>
        <begin position="7"/>
        <end position="30"/>
    </location>
</feature>
<feature type="transmembrane region" description="Helical" evidence="1">
    <location>
        <begin position="136"/>
        <end position="155"/>
    </location>
</feature>
<organism evidence="2 3">
    <name type="scientific">Algoriphagus namhaensis</name>
    <dbReference type="NCBI Taxonomy" id="915353"/>
    <lineage>
        <taxon>Bacteria</taxon>
        <taxon>Pseudomonadati</taxon>
        <taxon>Bacteroidota</taxon>
        <taxon>Cytophagia</taxon>
        <taxon>Cytophagales</taxon>
        <taxon>Cyclobacteriaceae</taxon>
        <taxon>Algoriphagus</taxon>
    </lineage>
</organism>
<keyword evidence="3" id="KW-1185">Reference proteome</keyword>
<dbReference type="Proteomes" id="UP001595805">
    <property type="component" value="Unassembled WGS sequence"/>
</dbReference>
<feature type="transmembrane region" description="Helical" evidence="1">
    <location>
        <begin position="185"/>
        <end position="205"/>
    </location>
</feature>
<dbReference type="EMBL" id="JBHRZS010000007">
    <property type="protein sequence ID" value="MFC3880284.1"/>
    <property type="molecule type" value="Genomic_DNA"/>
</dbReference>
<keyword evidence="1" id="KW-1133">Transmembrane helix</keyword>
<evidence type="ECO:0000313" key="3">
    <source>
        <dbReference type="Proteomes" id="UP001595805"/>
    </source>
</evidence>
<feature type="transmembrane region" description="Helical" evidence="1">
    <location>
        <begin position="42"/>
        <end position="69"/>
    </location>
</feature>
<reference evidence="3" key="1">
    <citation type="journal article" date="2019" name="Int. J. Syst. Evol. Microbiol.">
        <title>The Global Catalogue of Microorganisms (GCM) 10K type strain sequencing project: providing services to taxonomists for standard genome sequencing and annotation.</title>
        <authorList>
            <consortium name="The Broad Institute Genomics Platform"/>
            <consortium name="The Broad Institute Genome Sequencing Center for Infectious Disease"/>
            <person name="Wu L."/>
            <person name="Ma J."/>
        </authorList>
    </citation>
    <scope>NUCLEOTIDE SEQUENCE [LARGE SCALE GENOMIC DNA]</scope>
    <source>
        <strain evidence="3">CCUG 60523</strain>
    </source>
</reference>
<feature type="transmembrane region" description="Helical" evidence="1">
    <location>
        <begin position="110"/>
        <end position="129"/>
    </location>
</feature>
<feature type="transmembrane region" description="Helical" evidence="1">
    <location>
        <begin position="81"/>
        <end position="98"/>
    </location>
</feature>
<proteinExistence type="predicted"/>
<accession>A0ABV8ASM2</accession>
<keyword evidence="1" id="KW-0812">Transmembrane</keyword>
<dbReference type="RefSeq" id="WP_377905546.1">
    <property type="nucleotide sequence ID" value="NZ_JBHRZS010000007.1"/>
</dbReference>
<protein>
    <submittedName>
        <fullName evidence="2">PA-phosphatase</fullName>
    </submittedName>
</protein>
<comment type="caution">
    <text evidence="2">The sequence shown here is derived from an EMBL/GenBank/DDBJ whole genome shotgun (WGS) entry which is preliminary data.</text>
</comment>